<dbReference type="PANTHER" id="PTHR14611">
    <property type="entry name" value="TECTONIC FAMILY MEMBER"/>
    <property type="match status" value="1"/>
</dbReference>
<dbReference type="InterPro" id="IPR040354">
    <property type="entry name" value="TCTN1-3"/>
</dbReference>
<evidence type="ECO:0000256" key="1">
    <source>
        <dbReference type="SAM" id="MobiDB-lite"/>
    </source>
</evidence>
<name>A0A8K0CDD7_IGNLU</name>
<proteinExistence type="predicted"/>
<dbReference type="Pfam" id="PF25752">
    <property type="entry name" value="DUF1619_N"/>
    <property type="match status" value="1"/>
</dbReference>
<gene>
    <name evidence="3" type="ORF">ILUMI_22664</name>
</gene>
<evidence type="ECO:0000259" key="2">
    <source>
        <dbReference type="Pfam" id="PF25752"/>
    </source>
</evidence>
<evidence type="ECO:0000313" key="3">
    <source>
        <dbReference type="EMBL" id="KAF2883491.1"/>
    </source>
</evidence>
<organism evidence="3 4">
    <name type="scientific">Ignelater luminosus</name>
    <name type="common">Cucubano</name>
    <name type="synonym">Pyrophorus luminosus</name>
    <dbReference type="NCBI Taxonomy" id="2038154"/>
    <lineage>
        <taxon>Eukaryota</taxon>
        <taxon>Metazoa</taxon>
        <taxon>Ecdysozoa</taxon>
        <taxon>Arthropoda</taxon>
        <taxon>Hexapoda</taxon>
        <taxon>Insecta</taxon>
        <taxon>Pterygota</taxon>
        <taxon>Neoptera</taxon>
        <taxon>Endopterygota</taxon>
        <taxon>Coleoptera</taxon>
        <taxon>Polyphaga</taxon>
        <taxon>Elateriformia</taxon>
        <taxon>Elateroidea</taxon>
        <taxon>Elateridae</taxon>
        <taxon>Agrypninae</taxon>
        <taxon>Pyrophorini</taxon>
        <taxon>Ignelater</taxon>
    </lineage>
</organism>
<comment type="caution">
    <text evidence="3">The sequence shown here is derived from an EMBL/GenBank/DDBJ whole genome shotgun (WGS) entry which is preliminary data.</text>
</comment>
<protein>
    <recommendedName>
        <fullName evidence="2">Tectonic-1-3 N-terminal domain-containing protein</fullName>
    </recommendedName>
</protein>
<accession>A0A8K0CDD7</accession>
<feature type="domain" description="Tectonic-1-3 N-terminal" evidence="2">
    <location>
        <begin position="76"/>
        <end position="177"/>
    </location>
</feature>
<dbReference type="AlphaFoldDB" id="A0A8K0CDD7"/>
<dbReference type="GO" id="GO:0035869">
    <property type="term" value="C:ciliary transition zone"/>
    <property type="evidence" value="ECO:0007669"/>
    <property type="project" value="TreeGrafter"/>
</dbReference>
<dbReference type="GO" id="GO:0060271">
    <property type="term" value="P:cilium assembly"/>
    <property type="evidence" value="ECO:0007669"/>
    <property type="project" value="TreeGrafter"/>
</dbReference>
<keyword evidence="4" id="KW-1185">Reference proteome</keyword>
<sequence>MDKISSETTPSTSTTNKYNLTSTTIETTSPTFTTKSTDRTTCNTNDSSCRMVTKKPSTVTTPFTTIALKSSTTSPSTTTAPYFHTETFQDFNLDICTCDLQRRFCDINCCCDKDCSYENKKVFRSCKRELNFHRDTSFCQYMDYIYLNNTPYKWEVNQNGLFCIAKTNLPPQYTLQRKQPITSLDEAKQQKENKFSWPDTERQYDINFNSNQSFIYGTDIWMINNNSLELFRKLY</sequence>
<evidence type="ECO:0000313" key="4">
    <source>
        <dbReference type="Proteomes" id="UP000801492"/>
    </source>
</evidence>
<dbReference type="Proteomes" id="UP000801492">
    <property type="component" value="Unassembled WGS sequence"/>
</dbReference>
<feature type="region of interest" description="Disordered" evidence="1">
    <location>
        <begin position="1"/>
        <end position="20"/>
    </location>
</feature>
<reference evidence="3" key="1">
    <citation type="submission" date="2019-08" db="EMBL/GenBank/DDBJ databases">
        <title>The genome of the North American firefly Photinus pyralis.</title>
        <authorList>
            <consortium name="Photinus pyralis genome working group"/>
            <person name="Fallon T.R."/>
            <person name="Sander Lower S.E."/>
            <person name="Weng J.-K."/>
        </authorList>
    </citation>
    <scope>NUCLEOTIDE SEQUENCE</scope>
    <source>
        <strain evidence="3">TRF0915ILg1</strain>
        <tissue evidence="3">Whole body</tissue>
    </source>
</reference>
<dbReference type="InterPro" id="IPR057724">
    <property type="entry name" value="TCTN1-3_N"/>
</dbReference>
<dbReference type="PANTHER" id="PTHR14611:SF2">
    <property type="entry name" value="TECTONIC"/>
    <property type="match status" value="1"/>
</dbReference>
<dbReference type="OrthoDB" id="184109at2759"/>
<dbReference type="EMBL" id="VTPC01090404">
    <property type="protein sequence ID" value="KAF2883491.1"/>
    <property type="molecule type" value="Genomic_DNA"/>
</dbReference>